<evidence type="ECO:0000313" key="3">
    <source>
        <dbReference type="Proteomes" id="UP000694251"/>
    </source>
</evidence>
<dbReference type="InterPro" id="IPR001810">
    <property type="entry name" value="F-box_dom"/>
</dbReference>
<evidence type="ECO:0000259" key="1">
    <source>
        <dbReference type="PROSITE" id="PS50181"/>
    </source>
</evidence>
<comment type="caution">
    <text evidence="2">The sequence shown here is derived from an EMBL/GenBank/DDBJ whole genome shotgun (WGS) entry which is preliminary data.</text>
</comment>
<dbReference type="PROSITE" id="PS50181">
    <property type="entry name" value="FBOX"/>
    <property type="match status" value="1"/>
</dbReference>
<name>A0A8T2A0G5_ARASU</name>
<dbReference type="PANTHER" id="PTHR31111:SF130">
    <property type="entry name" value="F-BOX ASSOCIATED UBIQUITINATION EFFECTOR FAMILY PROTEIN"/>
    <property type="match status" value="1"/>
</dbReference>
<sequence>MDRGKTMESLPADLIREIFTRLPSKSVARFRTLSKHWASMLRSPEFTKLFLTRSSTRPRLLFAVERYRCNEWQFFSTPQSQNRYEKSAHLDFHSKFSGDVSQYICSYASGLIYFPAVRIIDTDTILICNPITGMYVGLPEIMKGRRSRGFLVFDPIDKQFKALDHQFILTLGSGELKWRSNDIPCPLYERCSSTQGICINGVLYYLAKTLLAETHFGLTFLIVRVDVRSEEFKFIDAARFNDRLEDPTRLSLVNCMGKLGVTNCKSVKAGGRRTVELSMSVLEDVEKLEWVKYVYTLPENEVLGSSKFSVAGVTGTGDIVLCMKYTCKPYYVFYFNPEKNSLQSVEIQGFGAKLEEVENRGEVFAYVDYVEDLSVNDAKQLKSSISHVKSRCSCCQKLAA</sequence>
<dbReference type="PANTHER" id="PTHR31111">
    <property type="entry name" value="BNAA05G37150D PROTEIN-RELATED"/>
    <property type="match status" value="1"/>
</dbReference>
<keyword evidence="3" id="KW-1185">Reference proteome</keyword>
<dbReference type="Pfam" id="PF08268">
    <property type="entry name" value="FBA_3"/>
    <property type="match status" value="1"/>
</dbReference>
<dbReference type="OrthoDB" id="5319261at2759"/>
<dbReference type="CDD" id="cd22157">
    <property type="entry name" value="F-box_AtFBW1-like"/>
    <property type="match status" value="1"/>
</dbReference>
<organism evidence="2 3">
    <name type="scientific">Arabidopsis suecica</name>
    <name type="common">Swedish thale-cress</name>
    <name type="synonym">Cardaminopsis suecica</name>
    <dbReference type="NCBI Taxonomy" id="45249"/>
    <lineage>
        <taxon>Eukaryota</taxon>
        <taxon>Viridiplantae</taxon>
        <taxon>Streptophyta</taxon>
        <taxon>Embryophyta</taxon>
        <taxon>Tracheophyta</taxon>
        <taxon>Spermatophyta</taxon>
        <taxon>Magnoliopsida</taxon>
        <taxon>eudicotyledons</taxon>
        <taxon>Gunneridae</taxon>
        <taxon>Pentapetalae</taxon>
        <taxon>rosids</taxon>
        <taxon>malvids</taxon>
        <taxon>Brassicales</taxon>
        <taxon>Brassicaceae</taxon>
        <taxon>Camelineae</taxon>
        <taxon>Arabidopsis</taxon>
    </lineage>
</organism>
<protein>
    <submittedName>
        <fullName evidence="2">F-box domain</fullName>
    </submittedName>
</protein>
<feature type="domain" description="F-box" evidence="1">
    <location>
        <begin position="4"/>
        <end position="53"/>
    </location>
</feature>
<gene>
    <name evidence="2" type="ORF">ISN44_As10g026590</name>
</gene>
<dbReference type="AlphaFoldDB" id="A0A8T2A0G5"/>
<dbReference type="InterPro" id="IPR017451">
    <property type="entry name" value="F-box-assoc_interact_dom"/>
</dbReference>
<dbReference type="Proteomes" id="UP000694251">
    <property type="component" value="Chromosome 10"/>
</dbReference>
<dbReference type="EMBL" id="JAEFBJ010000010">
    <property type="protein sequence ID" value="KAG7566051.1"/>
    <property type="molecule type" value="Genomic_DNA"/>
</dbReference>
<dbReference type="NCBIfam" id="TIGR01640">
    <property type="entry name" value="F_box_assoc_1"/>
    <property type="match status" value="1"/>
</dbReference>
<proteinExistence type="predicted"/>
<dbReference type="SMART" id="SM00256">
    <property type="entry name" value="FBOX"/>
    <property type="match status" value="1"/>
</dbReference>
<dbReference type="InterPro" id="IPR013187">
    <property type="entry name" value="F-box-assoc_dom_typ3"/>
</dbReference>
<dbReference type="Pfam" id="PF00646">
    <property type="entry name" value="F-box"/>
    <property type="match status" value="1"/>
</dbReference>
<evidence type="ECO:0000313" key="2">
    <source>
        <dbReference type="EMBL" id="KAG7566051.1"/>
    </source>
</evidence>
<accession>A0A8T2A0G5</accession>
<reference evidence="2 3" key="1">
    <citation type="submission" date="2020-12" db="EMBL/GenBank/DDBJ databases">
        <title>Concerted genomic and epigenomic changes stabilize Arabidopsis allopolyploids.</title>
        <authorList>
            <person name="Chen Z."/>
        </authorList>
    </citation>
    <scope>NUCLEOTIDE SEQUENCE [LARGE SCALE GENOMIC DNA]</scope>
    <source>
        <strain evidence="2">As9502</strain>
        <tissue evidence="2">Leaf</tissue>
    </source>
</reference>